<reference evidence="5 6" key="1">
    <citation type="submission" date="2022-08" db="EMBL/GenBank/DDBJ databases">
        <title>Reclassification of Massilia species as members of the genera Telluria, Duganella, Pseudoduganella, Mokoshia gen. nov. and Zemynaea gen. nov. using orthogonal and non-orthogonal genome-based approaches.</title>
        <authorList>
            <person name="Bowman J.P."/>
        </authorList>
    </citation>
    <scope>NUCLEOTIDE SEQUENCE [LARGE SCALE GENOMIC DNA]</scope>
    <source>
        <strain evidence="5 6">LMG 28164</strain>
    </source>
</reference>
<accession>A0ABT2A0L2</accession>
<dbReference type="PROSITE" id="PS50883">
    <property type="entry name" value="EAL"/>
    <property type="match status" value="1"/>
</dbReference>
<dbReference type="NCBIfam" id="TIGR00254">
    <property type="entry name" value="GGDEF"/>
    <property type="match status" value="1"/>
</dbReference>
<keyword evidence="1" id="KW-0812">Transmembrane</keyword>
<dbReference type="InterPro" id="IPR029787">
    <property type="entry name" value="Nucleotide_cyclase"/>
</dbReference>
<name>A0ABT2A0L2_9BURK</name>
<comment type="caution">
    <text evidence="5">The sequence shown here is derived from an EMBL/GenBank/DDBJ whole genome shotgun (WGS) entry which is preliminary data.</text>
</comment>
<evidence type="ECO:0000259" key="3">
    <source>
        <dbReference type="PROSITE" id="PS50883"/>
    </source>
</evidence>
<dbReference type="Proteomes" id="UP001205560">
    <property type="component" value="Unassembled WGS sequence"/>
</dbReference>
<evidence type="ECO:0000313" key="6">
    <source>
        <dbReference type="Proteomes" id="UP001205560"/>
    </source>
</evidence>
<evidence type="ECO:0000259" key="2">
    <source>
        <dbReference type="PROSITE" id="PS50112"/>
    </source>
</evidence>
<dbReference type="CDD" id="cd00130">
    <property type="entry name" value="PAS"/>
    <property type="match status" value="1"/>
</dbReference>
<dbReference type="Gene3D" id="3.30.70.270">
    <property type="match status" value="1"/>
</dbReference>
<keyword evidence="1" id="KW-1133">Transmembrane helix</keyword>
<gene>
    <name evidence="5" type="ORF">NX782_00695</name>
</gene>
<feature type="domain" description="EAL" evidence="3">
    <location>
        <begin position="349"/>
        <end position="603"/>
    </location>
</feature>
<dbReference type="InterPro" id="IPR043128">
    <property type="entry name" value="Rev_trsase/Diguanyl_cyclase"/>
</dbReference>
<dbReference type="SUPFAM" id="SSF55785">
    <property type="entry name" value="PYP-like sensor domain (PAS domain)"/>
    <property type="match status" value="1"/>
</dbReference>
<protein>
    <submittedName>
        <fullName evidence="5">EAL domain-containing protein</fullName>
    </submittedName>
</protein>
<proteinExistence type="predicted"/>
<dbReference type="InterPro" id="IPR052155">
    <property type="entry name" value="Biofilm_reg_signaling"/>
</dbReference>
<evidence type="ECO:0000259" key="4">
    <source>
        <dbReference type="PROSITE" id="PS50887"/>
    </source>
</evidence>
<dbReference type="InterPro" id="IPR035919">
    <property type="entry name" value="EAL_sf"/>
</dbReference>
<keyword evidence="6" id="KW-1185">Reference proteome</keyword>
<dbReference type="SMART" id="SM00052">
    <property type="entry name" value="EAL"/>
    <property type="match status" value="1"/>
</dbReference>
<keyword evidence="1" id="KW-0472">Membrane</keyword>
<evidence type="ECO:0000256" key="1">
    <source>
        <dbReference type="SAM" id="Phobius"/>
    </source>
</evidence>
<dbReference type="NCBIfam" id="TIGR00229">
    <property type="entry name" value="sensory_box"/>
    <property type="match status" value="1"/>
</dbReference>
<dbReference type="Pfam" id="PF00990">
    <property type="entry name" value="GGDEF"/>
    <property type="match status" value="1"/>
</dbReference>
<dbReference type="SMART" id="SM00267">
    <property type="entry name" value="GGDEF"/>
    <property type="match status" value="1"/>
</dbReference>
<dbReference type="Gene3D" id="3.20.20.450">
    <property type="entry name" value="EAL domain"/>
    <property type="match status" value="1"/>
</dbReference>
<dbReference type="EMBL" id="JANUGX010000001">
    <property type="protein sequence ID" value="MCS0587717.1"/>
    <property type="molecule type" value="Genomic_DNA"/>
</dbReference>
<dbReference type="Gene3D" id="3.30.450.20">
    <property type="entry name" value="PAS domain"/>
    <property type="match status" value="1"/>
</dbReference>
<dbReference type="PROSITE" id="PS50887">
    <property type="entry name" value="GGDEF"/>
    <property type="match status" value="1"/>
</dbReference>
<dbReference type="Pfam" id="PF13188">
    <property type="entry name" value="PAS_8"/>
    <property type="match status" value="1"/>
</dbReference>
<dbReference type="CDD" id="cd01948">
    <property type="entry name" value="EAL"/>
    <property type="match status" value="1"/>
</dbReference>
<organism evidence="5 6">
    <name type="scientific">Massilia norwichensis</name>
    <dbReference type="NCBI Taxonomy" id="1442366"/>
    <lineage>
        <taxon>Bacteria</taxon>
        <taxon>Pseudomonadati</taxon>
        <taxon>Pseudomonadota</taxon>
        <taxon>Betaproteobacteria</taxon>
        <taxon>Burkholderiales</taxon>
        <taxon>Oxalobacteraceae</taxon>
        <taxon>Telluria group</taxon>
        <taxon>Massilia</taxon>
    </lineage>
</organism>
<dbReference type="SUPFAM" id="SSF55073">
    <property type="entry name" value="Nucleotide cyclase"/>
    <property type="match status" value="1"/>
</dbReference>
<dbReference type="RefSeq" id="WP_258843551.1">
    <property type="nucleotide sequence ID" value="NZ_JANUGX010000001.1"/>
</dbReference>
<dbReference type="SUPFAM" id="SSF141868">
    <property type="entry name" value="EAL domain-like"/>
    <property type="match status" value="1"/>
</dbReference>
<evidence type="ECO:0000313" key="5">
    <source>
        <dbReference type="EMBL" id="MCS0587717.1"/>
    </source>
</evidence>
<dbReference type="InterPro" id="IPR001633">
    <property type="entry name" value="EAL_dom"/>
</dbReference>
<dbReference type="PANTHER" id="PTHR44757">
    <property type="entry name" value="DIGUANYLATE CYCLASE DGCP"/>
    <property type="match status" value="1"/>
</dbReference>
<dbReference type="PROSITE" id="PS50112">
    <property type="entry name" value="PAS"/>
    <property type="match status" value="1"/>
</dbReference>
<sequence>MKALVYRLPARWRPSIVVTLLVLATLSPGIACLLMEDAHHALVCMGLSAMLALVVTRYWHRRQKQAQRFLAESAGAFRSLMECAPDAVLVAGAEGRIAAINTRAEAMFGVARSAAAGMPLEALLPPAPDDAETSHFHVQDGAFPAEIWRTSTPAGQHIAIVRDLSERRRLERALDQQLSRDPLTGLPNRRGILEILDGALAGARRERSLLAVLVFDIDAFRKINSSHGYACGDEVLCECTARLSGLLGAGDALARHSGNEFIVVQAHSSAAAGARLAEAMLACMRRPFALRGQETFLSASIGIALSSSSACAPPQLVQMAQVAMAAGRVDGPARLCFHRPEMDQVIRDRVDLESMLRHAIRRGQLALQYQPRIDALEHGMVGVEALVRWRHPVLGLVAPARFIPIAEETGMIEELDMWVLQEACHRAARWRAAGLPLGRISVNLSARQFQQAGLPERVRMALAASGLEAQRLEIEITESTVMHDTEKVVEVLRSLKALGVALSIDDFGTGYSSLSYLKRFPLDILKIDRAFVKDVASDPGGAAITRAIIDLAHGLGLEAVAEGVETEEQLAFLMDNGCDEFQGYYFSAPVWPEQIEQLLLKEAQGT</sequence>
<dbReference type="Pfam" id="PF00563">
    <property type="entry name" value="EAL"/>
    <property type="match status" value="1"/>
</dbReference>
<feature type="domain" description="GGDEF" evidence="4">
    <location>
        <begin position="208"/>
        <end position="340"/>
    </location>
</feature>
<feature type="transmembrane region" description="Helical" evidence="1">
    <location>
        <begin position="41"/>
        <end position="59"/>
    </location>
</feature>
<dbReference type="SMART" id="SM00091">
    <property type="entry name" value="PAS"/>
    <property type="match status" value="1"/>
</dbReference>
<dbReference type="InterPro" id="IPR035965">
    <property type="entry name" value="PAS-like_dom_sf"/>
</dbReference>
<dbReference type="InterPro" id="IPR000014">
    <property type="entry name" value="PAS"/>
</dbReference>
<feature type="domain" description="PAS" evidence="2">
    <location>
        <begin position="73"/>
        <end position="117"/>
    </location>
</feature>
<dbReference type="InterPro" id="IPR000160">
    <property type="entry name" value="GGDEF_dom"/>
</dbReference>
<dbReference type="PANTHER" id="PTHR44757:SF2">
    <property type="entry name" value="BIOFILM ARCHITECTURE MAINTENANCE PROTEIN MBAA"/>
    <property type="match status" value="1"/>
</dbReference>
<dbReference type="CDD" id="cd01949">
    <property type="entry name" value="GGDEF"/>
    <property type="match status" value="1"/>
</dbReference>